<dbReference type="RefSeq" id="WP_071856362.1">
    <property type="nucleotide sequence ID" value="NZ_JXLB01000038.1"/>
</dbReference>
<keyword evidence="2" id="KW-1185">Reference proteome</keyword>
<sequence length="121" mass="14412">MKINTGSTVSLTTFRLKKGDQNELIEAKIPSFVQERIDYYAKYLSKGLTYTDLYLLVTAEPGEDELQMMFEVCFGGIYLDMSYEFRKWYRDPNNWKQRQVDLANAVIRIYQQKTRKERMII</sequence>
<dbReference type="OrthoDB" id="9964573at2"/>
<gene>
    <name evidence="1" type="ORF">RV14_GL001608</name>
</gene>
<evidence type="ECO:0000313" key="1">
    <source>
        <dbReference type="EMBL" id="OJG77202.1"/>
    </source>
</evidence>
<reference evidence="1 2" key="1">
    <citation type="submission" date="2014-12" db="EMBL/GenBank/DDBJ databases">
        <title>Draft genome sequences of 29 type strains of Enterococci.</title>
        <authorList>
            <person name="Zhong Z."/>
            <person name="Sun Z."/>
            <person name="Liu W."/>
            <person name="Zhang W."/>
            <person name="Zhang H."/>
        </authorList>
    </citation>
    <scope>NUCLEOTIDE SEQUENCE [LARGE SCALE GENOMIC DNA]</scope>
    <source>
        <strain evidence="1 2">DSM 15687</strain>
    </source>
</reference>
<proteinExistence type="predicted"/>
<dbReference type="EMBL" id="JXLB01000038">
    <property type="protein sequence ID" value="OJG77202.1"/>
    <property type="molecule type" value="Genomic_DNA"/>
</dbReference>
<evidence type="ECO:0000313" key="2">
    <source>
        <dbReference type="Proteomes" id="UP000182152"/>
    </source>
</evidence>
<comment type="caution">
    <text evidence="1">The sequence shown here is derived from an EMBL/GenBank/DDBJ whole genome shotgun (WGS) entry which is preliminary data.</text>
</comment>
<dbReference type="Proteomes" id="UP000182152">
    <property type="component" value="Unassembled WGS sequence"/>
</dbReference>
<accession>A0A1L8W940</accession>
<organism evidence="1 2">
    <name type="scientific">Enterococcus ratti</name>
    <dbReference type="NCBI Taxonomy" id="150033"/>
    <lineage>
        <taxon>Bacteria</taxon>
        <taxon>Bacillati</taxon>
        <taxon>Bacillota</taxon>
        <taxon>Bacilli</taxon>
        <taxon>Lactobacillales</taxon>
        <taxon>Enterococcaceae</taxon>
        <taxon>Enterococcus</taxon>
    </lineage>
</organism>
<dbReference type="AlphaFoldDB" id="A0A1L8W940"/>
<name>A0A1L8W940_9ENTE</name>
<protein>
    <submittedName>
        <fullName evidence="1">Uncharacterized protein</fullName>
    </submittedName>
</protein>